<dbReference type="EMBL" id="BQNB010017466">
    <property type="protein sequence ID" value="GJT63501.1"/>
    <property type="molecule type" value="Genomic_DNA"/>
</dbReference>
<keyword evidence="5" id="KW-1185">Reference proteome</keyword>
<dbReference type="Proteomes" id="UP001151760">
    <property type="component" value="Unassembled WGS sequence"/>
</dbReference>
<dbReference type="SUPFAM" id="SSF57756">
    <property type="entry name" value="Retrovirus zinc finger-like domains"/>
    <property type="match status" value="1"/>
</dbReference>
<keyword evidence="1" id="KW-0863">Zinc-finger</keyword>
<proteinExistence type="predicted"/>
<dbReference type="PROSITE" id="PS50158">
    <property type="entry name" value="ZF_CCHC"/>
    <property type="match status" value="1"/>
</dbReference>
<gene>
    <name evidence="4" type="ORF">Tco_1007034</name>
</gene>
<sequence length="305" mass="34733">MAKLLFRTFRGRQSQGYGVNIGKSQATGTKGTNIVSDVNANQSRAIKCHNCKGEGHIAKQCTVKKRAKDVEWFKEKMLLAQAQEPGVILHEDQQNFLADMLEDMDDYEDLQLHTTSNFKSDHVDAYDLDCDDEATACAIFMATLSLAGSINRDTAEPSYDSELLSEVPHYDTYHEDTIINDVVQEMEYNDHVIFNDNSCDELTSNSNVISYADYTVTIENDAAQYVPPPKQDKNAMILFVIKQMKGQVEQCNTVNLEAKCVNESLSSELERYKEKVKILEEKQTSKEFFNTKRRAFRLSNERNNF</sequence>
<name>A0ABQ5FJG1_9ASTR</name>
<evidence type="ECO:0000313" key="5">
    <source>
        <dbReference type="Proteomes" id="UP001151760"/>
    </source>
</evidence>
<dbReference type="InterPro" id="IPR001878">
    <property type="entry name" value="Znf_CCHC"/>
</dbReference>
<keyword evidence="1" id="KW-0862">Zinc</keyword>
<evidence type="ECO:0000259" key="3">
    <source>
        <dbReference type="PROSITE" id="PS50158"/>
    </source>
</evidence>
<keyword evidence="1" id="KW-0479">Metal-binding</keyword>
<feature type="domain" description="CCHC-type" evidence="3">
    <location>
        <begin position="47"/>
        <end position="61"/>
    </location>
</feature>
<comment type="caution">
    <text evidence="4">The sequence shown here is derived from an EMBL/GenBank/DDBJ whole genome shotgun (WGS) entry which is preliminary data.</text>
</comment>
<evidence type="ECO:0000256" key="2">
    <source>
        <dbReference type="SAM" id="Coils"/>
    </source>
</evidence>
<protein>
    <submittedName>
        <fullName evidence="4">Integrase, catalytic region, zinc finger, CCHC-type containing protein</fullName>
    </submittedName>
</protein>
<dbReference type="SMART" id="SM00343">
    <property type="entry name" value="ZnF_C2HC"/>
    <property type="match status" value="1"/>
</dbReference>
<feature type="coiled-coil region" evidence="2">
    <location>
        <begin position="255"/>
        <end position="282"/>
    </location>
</feature>
<reference evidence="4" key="1">
    <citation type="journal article" date="2022" name="Int. J. Mol. Sci.">
        <title>Draft Genome of Tanacetum Coccineum: Genomic Comparison of Closely Related Tanacetum-Family Plants.</title>
        <authorList>
            <person name="Yamashiro T."/>
            <person name="Shiraishi A."/>
            <person name="Nakayama K."/>
            <person name="Satake H."/>
        </authorList>
    </citation>
    <scope>NUCLEOTIDE SEQUENCE</scope>
</reference>
<organism evidence="4 5">
    <name type="scientific">Tanacetum coccineum</name>
    <dbReference type="NCBI Taxonomy" id="301880"/>
    <lineage>
        <taxon>Eukaryota</taxon>
        <taxon>Viridiplantae</taxon>
        <taxon>Streptophyta</taxon>
        <taxon>Embryophyta</taxon>
        <taxon>Tracheophyta</taxon>
        <taxon>Spermatophyta</taxon>
        <taxon>Magnoliopsida</taxon>
        <taxon>eudicotyledons</taxon>
        <taxon>Gunneridae</taxon>
        <taxon>Pentapetalae</taxon>
        <taxon>asterids</taxon>
        <taxon>campanulids</taxon>
        <taxon>Asterales</taxon>
        <taxon>Asteraceae</taxon>
        <taxon>Asteroideae</taxon>
        <taxon>Anthemideae</taxon>
        <taxon>Anthemidinae</taxon>
        <taxon>Tanacetum</taxon>
    </lineage>
</organism>
<evidence type="ECO:0000256" key="1">
    <source>
        <dbReference type="PROSITE-ProRule" id="PRU00047"/>
    </source>
</evidence>
<evidence type="ECO:0000313" key="4">
    <source>
        <dbReference type="EMBL" id="GJT63501.1"/>
    </source>
</evidence>
<accession>A0ABQ5FJG1</accession>
<keyword evidence="2" id="KW-0175">Coiled coil</keyword>
<dbReference type="InterPro" id="IPR036875">
    <property type="entry name" value="Znf_CCHC_sf"/>
</dbReference>
<reference evidence="4" key="2">
    <citation type="submission" date="2022-01" db="EMBL/GenBank/DDBJ databases">
        <authorList>
            <person name="Yamashiro T."/>
            <person name="Shiraishi A."/>
            <person name="Satake H."/>
            <person name="Nakayama K."/>
        </authorList>
    </citation>
    <scope>NUCLEOTIDE SEQUENCE</scope>
</reference>
<dbReference type="Gene3D" id="4.10.60.10">
    <property type="entry name" value="Zinc finger, CCHC-type"/>
    <property type="match status" value="1"/>
</dbReference>
<dbReference type="Pfam" id="PF00098">
    <property type="entry name" value="zf-CCHC"/>
    <property type="match status" value="1"/>
</dbReference>